<organism evidence="3 4">
    <name type="scientific">Pythium insidiosum</name>
    <name type="common">Pythiosis disease agent</name>
    <dbReference type="NCBI Taxonomy" id="114742"/>
    <lineage>
        <taxon>Eukaryota</taxon>
        <taxon>Sar</taxon>
        <taxon>Stramenopiles</taxon>
        <taxon>Oomycota</taxon>
        <taxon>Peronosporomycetes</taxon>
        <taxon>Pythiales</taxon>
        <taxon>Pythiaceae</taxon>
        <taxon>Pythium</taxon>
    </lineage>
</organism>
<evidence type="ECO:0000313" key="3">
    <source>
        <dbReference type="EMBL" id="KAJ0403130.1"/>
    </source>
</evidence>
<reference evidence="3" key="1">
    <citation type="submission" date="2021-12" db="EMBL/GenBank/DDBJ databases">
        <title>Prjna785345.</title>
        <authorList>
            <person name="Rujirawat T."/>
            <person name="Krajaejun T."/>
        </authorList>
    </citation>
    <scope>NUCLEOTIDE SEQUENCE</scope>
    <source>
        <strain evidence="3">Pi057C3</strain>
    </source>
</reference>
<dbReference type="SUPFAM" id="SSF56672">
    <property type="entry name" value="DNA/RNA polymerases"/>
    <property type="match status" value="1"/>
</dbReference>
<evidence type="ECO:0000313" key="4">
    <source>
        <dbReference type="Proteomes" id="UP001209570"/>
    </source>
</evidence>
<dbReference type="InterPro" id="IPR043502">
    <property type="entry name" value="DNA/RNA_pol_sf"/>
</dbReference>
<dbReference type="InterPro" id="IPR036691">
    <property type="entry name" value="Endo/exonu/phosph_ase_sf"/>
</dbReference>
<feature type="transmembrane region" description="Helical" evidence="1">
    <location>
        <begin position="15"/>
        <end position="35"/>
    </location>
</feature>
<evidence type="ECO:0000256" key="1">
    <source>
        <dbReference type="SAM" id="Phobius"/>
    </source>
</evidence>
<dbReference type="Proteomes" id="UP001209570">
    <property type="component" value="Unassembled WGS sequence"/>
</dbReference>
<evidence type="ECO:0000259" key="2">
    <source>
        <dbReference type="PROSITE" id="PS50878"/>
    </source>
</evidence>
<dbReference type="Gene3D" id="3.60.10.10">
    <property type="entry name" value="Endonuclease/exonuclease/phosphatase"/>
    <property type="match status" value="1"/>
</dbReference>
<dbReference type="Pfam" id="PF00078">
    <property type="entry name" value="RVT_1"/>
    <property type="match status" value="1"/>
</dbReference>
<dbReference type="InterPro" id="IPR000477">
    <property type="entry name" value="RT_dom"/>
</dbReference>
<keyword evidence="4" id="KW-1185">Reference proteome</keyword>
<proteinExistence type="predicted"/>
<dbReference type="CDD" id="cd09076">
    <property type="entry name" value="L1-EN"/>
    <property type="match status" value="1"/>
</dbReference>
<comment type="caution">
    <text evidence="3">The sequence shown here is derived from an EMBL/GenBank/DDBJ whole genome shotgun (WGS) entry which is preliminary data.</text>
</comment>
<keyword evidence="1" id="KW-1133">Transmembrane helix</keyword>
<accession>A0AAD5M3I4</accession>
<dbReference type="SUPFAM" id="SSF56219">
    <property type="entry name" value="DNase I-like"/>
    <property type="match status" value="1"/>
</dbReference>
<dbReference type="GO" id="GO:0003824">
    <property type="term" value="F:catalytic activity"/>
    <property type="evidence" value="ECO:0007669"/>
    <property type="project" value="InterPro"/>
</dbReference>
<dbReference type="CDD" id="cd01650">
    <property type="entry name" value="RT_nLTR_like"/>
    <property type="match status" value="1"/>
</dbReference>
<name>A0AAD5M3I4_PYTIN</name>
<dbReference type="EMBL" id="JAKCXM010000088">
    <property type="protein sequence ID" value="KAJ0403130.1"/>
    <property type="molecule type" value="Genomic_DNA"/>
</dbReference>
<keyword evidence="1" id="KW-0472">Membrane</keyword>
<protein>
    <recommendedName>
        <fullName evidence="2">Reverse transcriptase domain-containing protein</fullName>
    </recommendedName>
</protein>
<sequence length="2070" mass="230495">MRRDYQTYIQFTRRVIALFNCVAVLVAIGLSIAALSKTDWRTVDGFPSEQVAPNVFFEHLRIGESKTCVTLRLFANETLKWKTRETCYSTFLRDGAQPTTTRDLVTDHQLILSPVCGAERDWVALKLGIPERVNVVEIWDRQCQPQPTRPKPGAQYYEHYACASAAATLKRDGDQRPMTPLEQETLRLWIQRQIHLPEPPTFLKETHTGAERDEFADYHRDHLGFRLAKSKEEREKLLQLFRDALTTLCEPKSRIATLRFVHPDVRDKWDGFTFHFGTEKITLTATDSLSSDTPRAGLDAGARQLLYHVFLRGHHRLGHRAIRAIGSAAARMPVLDVELVESIAASDYSPPKWKLTFDRIACPPSLERIRRLEATLNGDGLVFLVMHPRAARRAPCLNCLSVRHATKDCSTRDPATSLKTHTLAVSVPAIPSLPKITATPTGCDLDGLLGQLREQAAPEVARRLAQEERARQAESATQLDARLRPAANVNNYIGHVAKWLNSSERSSWNTAHVEAAFAVSRPETDWLQAFPSPALDESLTCLRSPSTLIDWLTSLNARVICTPATGGCLYFAIHGARTRSLHGANMTLCPTHVKEGGFYKRHICLTLDRYLEPMLLDGTVALADFKRRCFQTGVPDDPSVALKTIRAYYQNVRKTSIKSLEREQWGGDEEIFAAVWYLRDPIFVLAVDTTGSASLRAVWLDRPHPRGPERIVHHLPTPGEAYETLRVFLHHRVMPTILVHTTDHFNCLRFPEAHYHEWTSDDKSGLAMRARMDQALAQLGWVQPRPETMDASQALVSVCKAWSLSPPSFLALLRSLPYPEATISLLPQGVVRRLGTELNALAPPCAPPSFVTSDDPESAHFLWTQLLVLIAVAHDEATDDAIVASISWLRQHEAATVHNVQGLEKSSATLRDWFKGFSRRRGGPRLDIVLLQETRATAKWAPRLEAHHARVWGDVKWAQPRSFWHPTTGRSGGVAILLHPDSEISNVKAWIPTRWSDRLIAVEGTFDMEPIFIVNVYAPNDYAAREGFFRSLAEVPKPRGLICLGGDFNCVLDPDLDRTRPTSRRQVSPALAALLVAWDLVDTVADEMHQVTSRLDVQQFQETYHTFYYATQSGGLASARLDRWYISRNGYSRVGAVDVETPVARADHDAVRLELRPTHASRRPAPRRRTPQLRYPLPPAVADTVIDTGIGLLRRATPELVTAPAGASVRAWDDLKTAIRRESLRTQREALAAATARARTRVRRLRQALRTARLAATTRPTIPATPEGVTRAFASLTLDPLLRHRLLRARLIAVETAATNRAHLRCMARHAGAPHETTRALFRRISLRRASRSAYLPPVRSSDRDSPATRVAADWRPILRRQPRSRLCQEAFFARLPPKAELPDLSALADTFTEAEVRSAIAACPRGKACGPDGLSNDWYRDVVDAIAPLLASLFSIWFAAGIVPTSFRAALVCCIPKTTTPKSGLDYRPISLLNTDYKLYSRILLLRIQRHMPSLVSPTQFGFVPGRQVHDALDVWTALQRRALTEHIPPDAMAVLLDFSKAYDSLDRNFLTRALRRLGFPEPVIQAVHSLHLGTTARFVVDGDVSGDEVVSCGIRQGCPLAPTLFVLAVDTLYDLVNQDQRLPGVALSDAVRVSIVGYADDTTAYLQSPAELRPLSDLLRLFSDASGLGVNPMKSTALYLWHRQRPGDAADMPFPIAGPTQQVRYLGRQISTIANQDAVWLTCLQQIRARLHLASLKTMDVLQRVQVARAVILPKLLYVARHDWPSVAQLDRLQRFLHDYVWFGSLADVGAPRRAWLSADIAALPSSLGGIQLPHLRDELLLLSARTVARWISATDLVRAAVGAVLRTADPSAVPHGATVGRHAADRLTFRPSIAQAGRSVIQMAASVPRLPAEQQELRALLPTAGKAPLSQGHWEDDWYVRDYSPVRARLAAVKRAQHVQHGKVNVSALLASPPLTPGLLVHPSGRPMQKSDLGTLASDTVPIIEILELARVRPHTMTFRLRGAQYPYAQVDSFRLLCDALVMCYPDILEGDLDPSVVVAYGDTADKWRAVRTANGPHLIRVDSHGG</sequence>
<keyword evidence="1" id="KW-0812">Transmembrane</keyword>
<feature type="domain" description="Reverse transcriptase" evidence="2">
    <location>
        <begin position="1437"/>
        <end position="1712"/>
    </location>
</feature>
<dbReference type="PANTHER" id="PTHR19446">
    <property type="entry name" value="REVERSE TRANSCRIPTASES"/>
    <property type="match status" value="1"/>
</dbReference>
<dbReference type="InterPro" id="IPR005135">
    <property type="entry name" value="Endo/exonuclease/phosphatase"/>
</dbReference>
<dbReference type="Pfam" id="PF03372">
    <property type="entry name" value="Exo_endo_phos"/>
    <property type="match status" value="1"/>
</dbReference>
<gene>
    <name evidence="3" type="ORF">P43SY_009560</name>
</gene>
<dbReference type="PROSITE" id="PS50878">
    <property type="entry name" value="RT_POL"/>
    <property type="match status" value="1"/>
</dbReference>